<protein>
    <submittedName>
        <fullName evidence="2">Uncharacterized protein</fullName>
    </submittedName>
</protein>
<dbReference type="EMBL" id="JAIWYP010000014">
    <property type="protein sequence ID" value="KAH3707206.1"/>
    <property type="molecule type" value="Genomic_DNA"/>
</dbReference>
<reference evidence="2" key="2">
    <citation type="submission" date="2020-11" db="EMBL/GenBank/DDBJ databases">
        <authorList>
            <person name="McCartney M.A."/>
            <person name="Auch B."/>
            <person name="Kono T."/>
            <person name="Mallez S."/>
            <person name="Becker A."/>
            <person name="Gohl D.M."/>
            <person name="Silverstein K.A.T."/>
            <person name="Koren S."/>
            <person name="Bechman K.B."/>
            <person name="Herman A."/>
            <person name="Abrahante J.E."/>
            <person name="Garbe J."/>
        </authorList>
    </citation>
    <scope>NUCLEOTIDE SEQUENCE</scope>
    <source>
        <strain evidence="2">Duluth1</strain>
        <tissue evidence="2">Whole animal</tissue>
    </source>
</reference>
<name>A0A9D4BKN4_DREPO</name>
<comment type="caution">
    <text evidence="2">The sequence shown here is derived from an EMBL/GenBank/DDBJ whole genome shotgun (WGS) entry which is preliminary data.</text>
</comment>
<feature type="compositionally biased region" description="Basic and acidic residues" evidence="1">
    <location>
        <begin position="78"/>
        <end position="93"/>
    </location>
</feature>
<proteinExistence type="predicted"/>
<accession>A0A9D4BKN4</accession>
<feature type="non-terminal residue" evidence="2">
    <location>
        <position position="105"/>
    </location>
</feature>
<keyword evidence="3" id="KW-1185">Reference proteome</keyword>
<evidence type="ECO:0000313" key="3">
    <source>
        <dbReference type="Proteomes" id="UP000828390"/>
    </source>
</evidence>
<sequence>MVNLSFGNLVLGSQPIRIGSEIGIITMDLGLRPRPKTTGFVCGSTSHTVLQVYHEGRKKLATLVSKKEGLMSTTRLRDPSINELKRGQEDRQGVHYMNQSSLGNR</sequence>
<evidence type="ECO:0000313" key="2">
    <source>
        <dbReference type="EMBL" id="KAH3707206.1"/>
    </source>
</evidence>
<dbReference type="Proteomes" id="UP000828390">
    <property type="component" value="Unassembled WGS sequence"/>
</dbReference>
<organism evidence="2 3">
    <name type="scientific">Dreissena polymorpha</name>
    <name type="common">Zebra mussel</name>
    <name type="synonym">Mytilus polymorpha</name>
    <dbReference type="NCBI Taxonomy" id="45954"/>
    <lineage>
        <taxon>Eukaryota</taxon>
        <taxon>Metazoa</taxon>
        <taxon>Spiralia</taxon>
        <taxon>Lophotrochozoa</taxon>
        <taxon>Mollusca</taxon>
        <taxon>Bivalvia</taxon>
        <taxon>Autobranchia</taxon>
        <taxon>Heteroconchia</taxon>
        <taxon>Euheterodonta</taxon>
        <taxon>Imparidentia</taxon>
        <taxon>Neoheterodontei</taxon>
        <taxon>Myida</taxon>
        <taxon>Dreissenoidea</taxon>
        <taxon>Dreissenidae</taxon>
        <taxon>Dreissena</taxon>
    </lineage>
</organism>
<gene>
    <name evidence="2" type="ORF">DPMN_066604</name>
</gene>
<reference evidence="2" key="1">
    <citation type="journal article" date="2019" name="bioRxiv">
        <title>The Genome of the Zebra Mussel, Dreissena polymorpha: A Resource for Invasive Species Research.</title>
        <authorList>
            <person name="McCartney M.A."/>
            <person name="Auch B."/>
            <person name="Kono T."/>
            <person name="Mallez S."/>
            <person name="Zhang Y."/>
            <person name="Obille A."/>
            <person name="Becker A."/>
            <person name="Abrahante J.E."/>
            <person name="Garbe J."/>
            <person name="Badalamenti J.P."/>
            <person name="Herman A."/>
            <person name="Mangelson H."/>
            <person name="Liachko I."/>
            <person name="Sullivan S."/>
            <person name="Sone E.D."/>
            <person name="Koren S."/>
            <person name="Silverstein K.A.T."/>
            <person name="Beckman K.B."/>
            <person name="Gohl D.M."/>
        </authorList>
    </citation>
    <scope>NUCLEOTIDE SEQUENCE</scope>
    <source>
        <strain evidence="2">Duluth1</strain>
        <tissue evidence="2">Whole animal</tissue>
    </source>
</reference>
<evidence type="ECO:0000256" key="1">
    <source>
        <dbReference type="SAM" id="MobiDB-lite"/>
    </source>
</evidence>
<dbReference type="AlphaFoldDB" id="A0A9D4BKN4"/>
<feature type="region of interest" description="Disordered" evidence="1">
    <location>
        <begin position="78"/>
        <end position="105"/>
    </location>
</feature>